<dbReference type="GO" id="GO:0051287">
    <property type="term" value="F:NAD binding"/>
    <property type="evidence" value="ECO:0007669"/>
    <property type="project" value="InterPro"/>
</dbReference>
<dbReference type="GO" id="GO:0016491">
    <property type="term" value="F:oxidoreductase activity"/>
    <property type="evidence" value="ECO:0007669"/>
    <property type="project" value="UniProtKB-KW"/>
</dbReference>
<feature type="domain" description="6-phosphogluconate dehydrogenase NADP-binding" evidence="4">
    <location>
        <begin position="2"/>
        <end position="163"/>
    </location>
</feature>
<dbReference type="Gene3D" id="3.40.50.720">
    <property type="entry name" value="NAD(P)-binding Rossmann-like Domain"/>
    <property type="match status" value="1"/>
</dbReference>
<dbReference type="RefSeq" id="WP_267992107.1">
    <property type="nucleotide sequence ID" value="NZ_JAPJZI010000001.1"/>
</dbReference>
<dbReference type="Proteomes" id="UP001151234">
    <property type="component" value="Unassembled WGS sequence"/>
</dbReference>
<dbReference type="Pfam" id="PF03446">
    <property type="entry name" value="NAD_binding_2"/>
    <property type="match status" value="1"/>
</dbReference>
<dbReference type="InterPro" id="IPR006115">
    <property type="entry name" value="6PGDH_NADP-bd"/>
</dbReference>
<dbReference type="AlphaFoldDB" id="A0A9X3ULN5"/>
<accession>A0A9X3ULN5</accession>
<protein>
    <submittedName>
        <fullName evidence="6">NAD(P)-dependent oxidoreductase</fullName>
    </submittedName>
</protein>
<evidence type="ECO:0000256" key="2">
    <source>
        <dbReference type="ARBA" id="ARBA00023027"/>
    </source>
</evidence>
<gene>
    <name evidence="6" type="ORF">OQ273_18135</name>
</gene>
<keyword evidence="7" id="KW-1185">Reference proteome</keyword>
<dbReference type="PANTHER" id="PTHR43060:SF15">
    <property type="entry name" value="3-HYDROXYISOBUTYRATE DEHYDROGENASE-LIKE 1, MITOCHONDRIAL-RELATED"/>
    <property type="match status" value="1"/>
</dbReference>
<evidence type="ECO:0000256" key="1">
    <source>
        <dbReference type="ARBA" id="ARBA00023002"/>
    </source>
</evidence>
<comment type="caution">
    <text evidence="6">The sequence shown here is derived from an EMBL/GenBank/DDBJ whole genome shotgun (WGS) entry which is preliminary data.</text>
</comment>
<dbReference type="PANTHER" id="PTHR43060">
    <property type="entry name" value="3-HYDROXYISOBUTYRATE DEHYDROGENASE-LIKE 1, MITOCHONDRIAL-RELATED"/>
    <property type="match status" value="1"/>
</dbReference>
<dbReference type="InterPro" id="IPR029154">
    <property type="entry name" value="HIBADH-like_NADP-bd"/>
</dbReference>
<dbReference type="InterPro" id="IPR015815">
    <property type="entry name" value="HIBADH-related"/>
</dbReference>
<evidence type="ECO:0000313" key="6">
    <source>
        <dbReference type="EMBL" id="MDA5400500.1"/>
    </source>
</evidence>
<reference evidence="6" key="1">
    <citation type="submission" date="2022-11" db="EMBL/GenBank/DDBJ databases">
        <title>Draft genome sequence of Hoeflea poritis E7-10 and Hoeflea prorocentri PM5-8, separated from scleractinian coral Porites lutea and marine dinoflagellate.</title>
        <authorList>
            <person name="Zhang G."/>
            <person name="Wei Q."/>
            <person name="Cai L."/>
        </authorList>
    </citation>
    <scope>NUCLEOTIDE SEQUENCE</scope>
    <source>
        <strain evidence="6">PM5-8</strain>
    </source>
</reference>
<dbReference type="InterPro" id="IPR013328">
    <property type="entry name" value="6PGD_dom2"/>
</dbReference>
<dbReference type="PIRSF" id="PIRSF000103">
    <property type="entry name" value="HIBADH"/>
    <property type="match status" value="1"/>
</dbReference>
<dbReference type="SUPFAM" id="SSF51735">
    <property type="entry name" value="NAD(P)-binding Rossmann-fold domains"/>
    <property type="match status" value="1"/>
</dbReference>
<feature type="domain" description="3-hydroxyisobutyrate dehydrogenase-like NAD-binding" evidence="5">
    <location>
        <begin position="166"/>
        <end position="268"/>
    </location>
</feature>
<dbReference type="InterPro" id="IPR008927">
    <property type="entry name" value="6-PGluconate_DH-like_C_sf"/>
</dbReference>
<dbReference type="InterPro" id="IPR036291">
    <property type="entry name" value="NAD(P)-bd_dom_sf"/>
</dbReference>
<evidence type="ECO:0000256" key="3">
    <source>
        <dbReference type="PIRSR" id="PIRSR000103-1"/>
    </source>
</evidence>
<organism evidence="6 7">
    <name type="scientific">Hoeflea prorocentri</name>
    <dbReference type="NCBI Taxonomy" id="1922333"/>
    <lineage>
        <taxon>Bacteria</taxon>
        <taxon>Pseudomonadati</taxon>
        <taxon>Pseudomonadota</taxon>
        <taxon>Alphaproteobacteria</taxon>
        <taxon>Hyphomicrobiales</taxon>
        <taxon>Rhizobiaceae</taxon>
        <taxon>Hoeflea</taxon>
    </lineage>
</organism>
<dbReference type="Gene3D" id="1.10.1040.10">
    <property type="entry name" value="N-(1-d-carboxylethyl)-l-norvaline Dehydrogenase, domain 2"/>
    <property type="match status" value="1"/>
</dbReference>
<feature type="active site" evidence="3">
    <location>
        <position position="172"/>
    </location>
</feature>
<evidence type="ECO:0000313" key="7">
    <source>
        <dbReference type="Proteomes" id="UP001151234"/>
    </source>
</evidence>
<name>A0A9X3ULN5_9HYPH</name>
<evidence type="ECO:0000259" key="4">
    <source>
        <dbReference type="Pfam" id="PF03446"/>
    </source>
</evidence>
<dbReference type="EMBL" id="JAPJZI010000001">
    <property type="protein sequence ID" value="MDA5400500.1"/>
    <property type="molecule type" value="Genomic_DNA"/>
</dbReference>
<dbReference type="GO" id="GO:0050661">
    <property type="term" value="F:NADP binding"/>
    <property type="evidence" value="ECO:0007669"/>
    <property type="project" value="InterPro"/>
</dbReference>
<keyword evidence="1" id="KW-0560">Oxidoreductase</keyword>
<evidence type="ECO:0000259" key="5">
    <source>
        <dbReference type="Pfam" id="PF14833"/>
    </source>
</evidence>
<dbReference type="SUPFAM" id="SSF48179">
    <property type="entry name" value="6-phosphogluconate dehydrogenase C-terminal domain-like"/>
    <property type="match status" value="1"/>
</dbReference>
<sequence length="298" mass="30872">MNVGIIGVGLMGHGIARNVLKRGGFKLWFLEHPGNQPTDELLELGATPCSTTAAVAAATDLMILCVTGSPQVEAVLTEPDGVLSAMRAGTVVVDCSTSLPGSTERMAALVAEAGGFFLDAPMTRTAQHAHEGTLNLLVGGTAEALLKAQPVLDSFTADVRHVGGTGTGHRLKLLHNYVSIGFISLLAEAAAEAENGGVDPKIFVDVLASGGGGGVALDRMAPFLTEQDRNSLPFALSNAQKDIDYYRAMASEAGSGCRIADGVSDAISHGLSVAEQAGEAETILPELARLLRRNDNSR</sequence>
<dbReference type="Pfam" id="PF14833">
    <property type="entry name" value="NAD_binding_11"/>
    <property type="match status" value="1"/>
</dbReference>
<keyword evidence="2" id="KW-0520">NAD</keyword>
<proteinExistence type="predicted"/>